<dbReference type="SUPFAM" id="SSF53756">
    <property type="entry name" value="UDP-Glycosyltransferase/glycogen phosphorylase"/>
    <property type="match status" value="1"/>
</dbReference>
<evidence type="ECO:0000256" key="1">
    <source>
        <dbReference type="ARBA" id="ARBA00006047"/>
    </source>
</evidence>
<comment type="caution">
    <text evidence="3">The sequence shown here is derived from an EMBL/GenBank/DDBJ whole genome shotgun (WGS) entry which is preliminary data.</text>
</comment>
<accession>A0A392MS08</accession>
<dbReference type="PANTHER" id="PTHR11468">
    <property type="entry name" value="GLYCOGEN PHOSPHORYLASE"/>
    <property type="match status" value="1"/>
</dbReference>
<dbReference type="GO" id="GO:0008184">
    <property type="term" value="F:glycogen phosphorylase activity"/>
    <property type="evidence" value="ECO:0007669"/>
    <property type="project" value="InterPro"/>
</dbReference>
<comment type="catalytic activity">
    <reaction evidence="2">
        <text>[(1-&gt;4)-alpha-D-glucosyl](n) + phosphate = [(1-&gt;4)-alpha-D-glucosyl](n-1) + alpha-D-glucose 1-phosphate</text>
        <dbReference type="Rhea" id="RHEA:41732"/>
        <dbReference type="Rhea" id="RHEA-COMP:9584"/>
        <dbReference type="Rhea" id="RHEA-COMP:9586"/>
        <dbReference type="ChEBI" id="CHEBI:15444"/>
        <dbReference type="ChEBI" id="CHEBI:43474"/>
        <dbReference type="ChEBI" id="CHEBI:58601"/>
        <dbReference type="EC" id="2.4.1.1"/>
    </reaction>
</comment>
<dbReference type="GO" id="GO:0005737">
    <property type="term" value="C:cytoplasm"/>
    <property type="evidence" value="ECO:0007669"/>
    <property type="project" value="TreeGrafter"/>
</dbReference>
<dbReference type="Proteomes" id="UP000265520">
    <property type="component" value="Unassembled WGS sequence"/>
</dbReference>
<evidence type="ECO:0000313" key="4">
    <source>
        <dbReference type="Proteomes" id="UP000265520"/>
    </source>
</evidence>
<comment type="cofactor">
    <cofactor evidence="2">
        <name>pyridoxal 5'-phosphate</name>
        <dbReference type="ChEBI" id="CHEBI:597326"/>
    </cofactor>
</comment>
<keyword evidence="2" id="KW-0663">Pyridoxal phosphate</keyword>
<dbReference type="GO" id="GO:0030170">
    <property type="term" value="F:pyridoxal phosphate binding"/>
    <property type="evidence" value="ECO:0007669"/>
    <property type="project" value="TreeGrafter"/>
</dbReference>
<proteinExistence type="inferred from homology"/>
<keyword evidence="2" id="KW-0119">Carbohydrate metabolism</keyword>
<keyword evidence="4" id="KW-1185">Reference proteome</keyword>
<evidence type="ECO:0000313" key="3">
    <source>
        <dbReference type="EMBL" id="MCH90103.1"/>
    </source>
</evidence>
<comment type="function">
    <text evidence="2">Allosteric enzyme that catalyzes the rate-limiting step in glycogen catabolism, the phosphorolytic cleavage of glycogen to produce glucose-1-phosphate, and plays a central role in maintaining cellular and organismal glucose homeostasis.</text>
</comment>
<evidence type="ECO:0000256" key="2">
    <source>
        <dbReference type="RuleBase" id="RU000587"/>
    </source>
</evidence>
<dbReference type="AlphaFoldDB" id="A0A392MS08"/>
<keyword evidence="2" id="KW-0808">Transferase</keyword>
<keyword evidence="2" id="KW-0328">Glycosyltransferase</keyword>
<feature type="non-terminal residue" evidence="3">
    <location>
        <position position="1"/>
    </location>
</feature>
<reference evidence="3 4" key="1">
    <citation type="journal article" date="2018" name="Front. Plant Sci.">
        <title>Red Clover (Trifolium pratense) and Zigzag Clover (T. medium) - A Picture of Genomic Similarities and Differences.</title>
        <authorList>
            <person name="Dluhosova J."/>
            <person name="Istvanek J."/>
            <person name="Nedelnik J."/>
            <person name="Repkova J."/>
        </authorList>
    </citation>
    <scope>NUCLEOTIDE SEQUENCE [LARGE SCALE GENOMIC DNA]</scope>
    <source>
        <strain evidence="4">cv. 10/8</strain>
        <tissue evidence="3">Leaf</tissue>
    </source>
</reference>
<organism evidence="3 4">
    <name type="scientific">Trifolium medium</name>
    <dbReference type="NCBI Taxonomy" id="97028"/>
    <lineage>
        <taxon>Eukaryota</taxon>
        <taxon>Viridiplantae</taxon>
        <taxon>Streptophyta</taxon>
        <taxon>Embryophyta</taxon>
        <taxon>Tracheophyta</taxon>
        <taxon>Spermatophyta</taxon>
        <taxon>Magnoliopsida</taxon>
        <taxon>eudicotyledons</taxon>
        <taxon>Gunneridae</taxon>
        <taxon>Pentapetalae</taxon>
        <taxon>rosids</taxon>
        <taxon>fabids</taxon>
        <taxon>Fabales</taxon>
        <taxon>Fabaceae</taxon>
        <taxon>Papilionoideae</taxon>
        <taxon>50 kb inversion clade</taxon>
        <taxon>NPAAA clade</taxon>
        <taxon>Hologalegina</taxon>
        <taxon>IRL clade</taxon>
        <taxon>Trifolieae</taxon>
        <taxon>Trifolium</taxon>
    </lineage>
</organism>
<dbReference type="PANTHER" id="PTHR11468:SF30">
    <property type="entry name" value="ALPHA-1,4 GLUCAN PHOSPHORYLASE"/>
    <property type="match status" value="1"/>
</dbReference>
<dbReference type="Pfam" id="PF00343">
    <property type="entry name" value="Phosphorylase"/>
    <property type="match status" value="1"/>
</dbReference>
<protein>
    <recommendedName>
        <fullName evidence="2">Alpha-1,4 glucan phosphorylase</fullName>
        <ecNumber evidence="2">2.4.1.1</ecNumber>
    </recommendedName>
</protein>
<name>A0A392MS08_9FABA</name>
<dbReference type="EC" id="2.4.1.1" evidence="2"/>
<sequence length="132" mass="15385">EGDASLGNGGLARFSACQMDSLATLDYPAWGYGLRYEYGLFRQIIVDGFQHEQPDYWLNFGNPWEIERIHVTYEVKFNGTVEEVDMNGEKLKVWIPGETVRLMLIKVIVMTIINTPPWYYDYNQQLVFCYLV</sequence>
<dbReference type="Gene3D" id="3.40.50.2000">
    <property type="entry name" value="Glycogen Phosphorylase B"/>
    <property type="match status" value="1"/>
</dbReference>
<dbReference type="InterPro" id="IPR000811">
    <property type="entry name" value="Glyco_trans_35"/>
</dbReference>
<gene>
    <name evidence="3" type="ORF">A2U01_0011010</name>
</gene>
<comment type="similarity">
    <text evidence="1 2">Belongs to the glycogen phosphorylase family.</text>
</comment>
<dbReference type="EMBL" id="LXQA010017591">
    <property type="protein sequence ID" value="MCH90103.1"/>
    <property type="molecule type" value="Genomic_DNA"/>
</dbReference>
<dbReference type="GO" id="GO:0005980">
    <property type="term" value="P:glycogen catabolic process"/>
    <property type="evidence" value="ECO:0007669"/>
    <property type="project" value="TreeGrafter"/>
</dbReference>